<evidence type="ECO:0000313" key="3">
    <source>
        <dbReference type="Proteomes" id="UP001596154"/>
    </source>
</evidence>
<dbReference type="EMBL" id="JBHSNY010000004">
    <property type="protein sequence ID" value="MFC5634686.1"/>
    <property type="molecule type" value="Genomic_DNA"/>
</dbReference>
<organism evidence="2 3">
    <name type="scientific">Streptomyces bullii</name>
    <dbReference type="NCBI Taxonomy" id="349910"/>
    <lineage>
        <taxon>Bacteria</taxon>
        <taxon>Bacillati</taxon>
        <taxon>Actinomycetota</taxon>
        <taxon>Actinomycetes</taxon>
        <taxon>Kitasatosporales</taxon>
        <taxon>Streptomycetaceae</taxon>
        <taxon>Streptomyces</taxon>
    </lineage>
</organism>
<dbReference type="PANTHER" id="PTHR30050:SF4">
    <property type="entry name" value="ATP-BINDING PROTEIN RV3427C IN INSERTION SEQUENCE-RELATED"/>
    <property type="match status" value="1"/>
</dbReference>
<evidence type="ECO:0000313" key="2">
    <source>
        <dbReference type="EMBL" id="MFC5634686.1"/>
    </source>
</evidence>
<proteinExistence type="predicted"/>
<dbReference type="Gene3D" id="3.40.50.300">
    <property type="entry name" value="P-loop containing nucleotide triphosphate hydrolases"/>
    <property type="match status" value="1"/>
</dbReference>
<dbReference type="InterPro" id="IPR027417">
    <property type="entry name" value="P-loop_NTPase"/>
</dbReference>
<gene>
    <name evidence="2" type="ORF">ACFPZJ_13045</name>
</gene>
<reference evidence="3" key="1">
    <citation type="journal article" date="2019" name="Int. J. Syst. Evol. Microbiol.">
        <title>The Global Catalogue of Microorganisms (GCM) 10K type strain sequencing project: providing services to taxonomists for standard genome sequencing and annotation.</title>
        <authorList>
            <consortium name="The Broad Institute Genomics Platform"/>
            <consortium name="The Broad Institute Genome Sequencing Center for Infectious Disease"/>
            <person name="Wu L."/>
            <person name="Ma J."/>
        </authorList>
    </citation>
    <scope>NUCLEOTIDE SEQUENCE [LARGE SCALE GENOMIC DNA]</scope>
    <source>
        <strain evidence="3">CGMCC 4.7248</strain>
    </source>
</reference>
<comment type="caution">
    <text evidence="2">The sequence shown here is derived from an EMBL/GenBank/DDBJ whole genome shotgun (WGS) entry which is preliminary data.</text>
</comment>
<keyword evidence="2" id="KW-0067">ATP-binding</keyword>
<dbReference type="PANTHER" id="PTHR30050">
    <property type="entry name" value="CHROMOSOMAL REPLICATION INITIATOR PROTEIN DNAA"/>
    <property type="match status" value="1"/>
</dbReference>
<dbReference type="SUPFAM" id="SSF52540">
    <property type="entry name" value="P-loop containing nucleoside triphosphate hydrolases"/>
    <property type="match status" value="1"/>
</dbReference>
<feature type="domain" description="AAA+ ATPase" evidence="1">
    <location>
        <begin position="119"/>
        <end position="243"/>
    </location>
</feature>
<dbReference type="InterPro" id="IPR002611">
    <property type="entry name" value="IstB_ATP-bd"/>
</dbReference>
<sequence>MSDKWIPPSQQRRGLDLAALGVPPGRYVHPDVTDFLVAPGGSREGATRIDAYLRHEADLDNLQPAEVEFVRRHFLKCAEEQRQKCIAHFESKVPRRYSSARPTAIASAWAQSVVTNPDDTRSLLIVGPTGTGKTHYAYAVLRAIAETGRTTGWAAYTAADLYAALRPRTGRDSEATFETIADTDVLFVDDLGAAKLTEWTEEVTYRLINHRYEQCRPGIFTSNVPPTQLRDALGERIASRLTEMCERVALKGDDRRKGMAA</sequence>
<name>A0ABW0UMA0_9ACTN</name>
<dbReference type="RefSeq" id="WP_381020753.1">
    <property type="nucleotide sequence ID" value="NZ_JBHSNY010000004.1"/>
</dbReference>
<keyword evidence="3" id="KW-1185">Reference proteome</keyword>
<dbReference type="Proteomes" id="UP001596154">
    <property type="component" value="Unassembled WGS sequence"/>
</dbReference>
<dbReference type="InterPro" id="IPR003593">
    <property type="entry name" value="AAA+_ATPase"/>
</dbReference>
<keyword evidence="2" id="KW-0547">Nucleotide-binding</keyword>
<dbReference type="CDD" id="cd00009">
    <property type="entry name" value="AAA"/>
    <property type="match status" value="1"/>
</dbReference>
<dbReference type="SMART" id="SM00382">
    <property type="entry name" value="AAA"/>
    <property type="match status" value="1"/>
</dbReference>
<accession>A0ABW0UMA0</accession>
<dbReference type="Pfam" id="PF01695">
    <property type="entry name" value="IstB_IS21"/>
    <property type="match status" value="1"/>
</dbReference>
<evidence type="ECO:0000259" key="1">
    <source>
        <dbReference type="SMART" id="SM00382"/>
    </source>
</evidence>
<protein>
    <submittedName>
        <fullName evidence="2">ATP-binding protein</fullName>
    </submittedName>
</protein>
<dbReference type="GO" id="GO:0005524">
    <property type="term" value="F:ATP binding"/>
    <property type="evidence" value="ECO:0007669"/>
    <property type="project" value="UniProtKB-KW"/>
</dbReference>